<dbReference type="Pfam" id="PF03459">
    <property type="entry name" value="TOBE"/>
    <property type="match status" value="1"/>
</dbReference>
<dbReference type="GO" id="GO:0015689">
    <property type="term" value="P:molybdate ion transport"/>
    <property type="evidence" value="ECO:0007669"/>
    <property type="project" value="InterPro"/>
</dbReference>
<dbReference type="Gene3D" id="2.40.50.100">
    <property type="match status" value="1"/>
</dbReference>
<dbReference type="STRING" id="762486.SAMN05444411_105127"/>
<reference evidence="4 5" key="1">
    <citation type="submission" date="2016-10" db="EMBL/GenBank/DDBJ databases">
        <authorList>
            <person name="de Groot N.N."/>
        </authorList>
    </citation>
    <scope>NUCLEOTIDE SEQUENCE [LARGE SCALE GENOMIC DNA]</scope>
    <source>
        <strain evidence="4 5">DSM 24956</strain>
    </source>
</reference>
<sequence length="132" mass="14282">MNTLKGTINSLTISGNLTLIGIKVGHINMSAIVIDTPKTAPYLTVENSISVIFKETEVILAKGNTDLISMRNKIKGVIEKIISEELLSKIIIKSSVGNITSIITTNAVKQLELKIGDEVTAMIKTNEIMLSE</sequence>
<keyword evidence="5" id="KW-1185">Reference proteome</keyword>
<dbReference type="InterPro" id="IPR008995">
    <property type="entry name" value="Mo/tungstate-bd_C_term_dom"/>
</dbReference>
<protein>
    <submittedName>
        <fullName evidence="4">Molybdate transport system regulatory protein</fullName>
    </submittedName>
</protein>
<evidence type="ECO:0000259" key="3">
    <source>
        <dbReference type="PROSITE" id="PS51866"/>
    </source>
</evidence>
<name>A0A1H3BJR4_9FLAO</name>
<keyword evidence="1 2" id="KW-0500">Molybdenum</keyword>
<dbReference type="OrthoDB" id="8719578at2"/>
<dbReference type="EMBL" id="FNNJ01000005">
    <property type="protein sequence ID" value="SDX41574.1"/>
    <property type="molecule type" value="Genomic_DNA"/>
</dbReference>
<dbReference type="Proteomes" id="UP000199595">
    <property type="component" value="Unassembled WGS sequence"/>
</dbReference>
<dbReference type="InterPro" id="IPR005116">
    <property type="entry name" value="Transp-assoc_OB_typ1"/>
</dbReference>
<evidence type="ECO:0000256" key="1">
    <source>
        <dbReference type="ARBA" id="ARBA00022505"/>
    </source>
</evidence>
<dbReference type="RefSeq" id="WP_090123374.1">
    <property type="nucleotide sequence ID" value="NZ_FNNJ01000005.1"/>
</dbReference>
<dbReference type="InterPro" id="IPR004606">
    <property type="entry name" value="Mop_domain"/>
</dbReference>
<evidence type="ECO:0000313" key="5">
    <source>
        <dbReference type="Proteomes" id="UP000199595"/>
    </source>
</evidence>
<dbReference type="PROSITE" id="PS51866">
    <property type="entry name" value="MOP"/>
    <property type="match status" value="1"/>
</dbReference>
<dbReference type="SUPFAM" id="SSF50331">
    <property type="entry name" value="MOP-like"/>
    <property type="match status" value="1"/>
</dbReference>
<organism evidence="4 5">
    <name type="scientific">Lutibacter oricola</name>
    <dbReference type="NCBI Taxonomy" id="762486"/>
    <lineage>
        <taxon>Bacteria</taxon>
        <taxon>Pseudomonadati</taxon>
        <taxon>Bacteroidota</taxon>
        <taxon>Flavobacteriia</taxon>
        <taxon>Flavobacteriales</taxon>
        <taxon>Flavobacteriaceae</taxon>
        <taxon>Lutibacter</taxon>
    </lineage>
</organism>
<feature type="domain" description="Mop" evidence="3">
    <location>
        <begin position="67"/>
        <end position="132"/>
    </location>
</feature>
<evidence type="ECO:0000313" key="4">
    <source>
        <dbReference type="EMBL" id="SDX41574.1"/>
    </source>
</evidence>
<accession>A0A1H3BJR4</accession>
<evidence type="ECO:0000256" key="2">
    <source>
        <dbReference type="PROSITE-ProRule" id="PRU01213"/>
    </source>
</evidence>
<gene>
    <name evidence="4" type="ORF">SAMN05444411_105127</name>
</gene>
<dbReference type="AlphaFoldDB" id="A0A1H3BJR4"/>
<proteinExistence type="predicted"/>